<reference evidence="1" key="1">
    <citation type="submission" date="2019-08" db="EMBL/GenBank/DDBJ databases">
        <authorList>
            <person name="Kucharzyk K."/>
            <person name="Murdoch R.W."/>
            <person name="Higgins S."/>
            <person name="Loffler F."/>
        </authorList>
    </citation>
    <scope>NUCLEOTIDE SEQUENCE</scope>
</reference>
<evidence type="ECO:0000313" key="1">
    <source>
        <dbReference type="EMBL" id="MPM90408.1"/>
    </source>
</evidence>
<dbReference type="EMBL" id="VSSQ01037659">
    <property type="protein sequence ID" value="MPM90408.1"/>
    <property type="molecule type" value="Genomic_DNA"/>
</dbReference>
<protein>
    <submittedName>
        <fullName evidence="1">Uncharacterized protein</fullName>
    </submittedName>
</protein>
<accession>A0A645DMT2</accession>
<gene>
    <name evidence="1" type="ORF">SDC9_137529</name>
</gene>
<name>A0A645DMT2_9ZZZZ</name>
<sequence length="58" mass="6184">MLVCFVFSVSTDDTLGSIDCTYISVSGDVFIIVSVISAILSRMYSAVALLENKSYAPA</sequence>
<dbReference type="AlphaFoldDB" id="A0A645DMT2"/>
<organism evidence="1">
    <name type="scientific">bioreactor metagenome</name>
    <dbReference type="NCBI Taxonomy" id="1076179"/>
    <lineage>
        <taxon>unclassified sequences</taxon>
        <taxon>metagenomes</taxon>
        <taxon>ecological metagenomes</taxon>
    </lineage>
</organism>
<proteinExistence type="predicted"/>
<comment type="caution">
    <text evidence="1">The sequence shown here is derived from an EMBL/GenBank/DDBJ whole genome shotgun (WGS) entry which is preliminary data.</text>
</comment>